<evidence type="ECO:0000313" key="13">
    <source>
        <dbReference type="EMBL" id="MXV64236.1"/>
    </source>
</evidence>
<keyword evidence="8 10" id="KW-0186">Copper</keyword>
<feature type="domain" description="Plastocyanin-like" evidence="12">
    <location>
        <begin position="70"/>
        <end position="179"/>
    </location>
</feature>
<feature type="binding site" description="type 1 copper site" evidence="10">
    <location>
        <position position="156"/>
    </location>
    <ligand>
        <name>Cu cation</name>
        <dbReference type="ChEBI" id="CHEBI:23378"/>
        <label>1</label>
    </ligand>
</feature>
<dbReference type="Proteomes" id="UP000434101">
    <property type="component" value="Unassembled WGS sequence"/>
</dbReference>
<gene>
    <name evidence="13" type="primary">nirK</name>
    <name evidence="13" type="ORF">GS429_19635</name>
</gene>
<comment type="subunit">
    <text evidence="2">Homotrimer.</text>
</comment>
<feature type="binding site" description="type 1 copper site" evidence="10">
    <location>
        <position position="165"/>
    </location>
    <ligand>
        <name>Cu cation</name>
        <dbReference type="ChEBI" id="CHEBI:23378"/>
        <label>1</label>
    </ligand>
</feature>
<dbReference type="CDD" id="cd11020">
    <property type="entry name" value="CuRO_1_CuNIR"/>
    <property type="match status" value="1"/>
</dbReference>
<dbReference type="Pfam" id="PF07732">
    <property type="entry name" value="Cu-oxidase_3"/>
    <property type="match status" value="1"/>
</dbReference>
<evidence type="ECO:0000256" key="9">
    <source>
        <dbReference type="ARBA" id="ARBA00049340"/>
    </source>
</evidence>
<feature type="binding site" description="type 1 copper site" evidence="10">
    <location>
        <position position="115"/>
    </location>
    <ligand>
        <name>Cu cation</name>
        <dbReference type="ChEBI" id="CHEBI:23378"/>
        <label>1</label>
    </ligand>
</feature>
<evidence type="ECO:0000256" key="10">
    <source>
        <dbReference type="PIRSR" id="PIRSR601287-1"/>
    </source>
</evidence>
<dbReference type="OrthoDB" id="12293at2157"/>
<dbReference type="InterPro" id="IPR008972">
    <property type="entry name" value="Cupredoxin"/>
</dbReference>
<evidence type="ECO:0000256" key="3">
    <source>
        <dbReference type="ARBA" id="ARBA00011882"/>
    </source>
</evidence>
<dbReference type="SUPFAM" id="SSF49503">
    <property type="entry name" value="Cupredoxins"/>
    <property type="match status" value="2"/>
</dbReference>
<evidence type="ECO:0000256" key="1">
    <source>
        <dbReference type="ARBA" id="ARBA00001960"/>
    </source>
</evidence>
<reference evidence="13 14" key="1">
    <citation type="submission" date="2020-01" db="EMBL/GenBank/DDBJ databases">
        <title>Natronorubrum sp. JWXQ-INN 674 isolated from Inner Mongolia Autonomous Region of China.</title>
        <authorList>
            <person name="Xue Q."/>
        </authorList>
    </citation>
    <scope>NUCLEOTIDE SEQUENCE [LARGE SCALE GENOMIC DNA]</scope>
    <source>
        <strain evidence="13 14">JWXQ-INN-674</strain>
    </source>
</reference>
<dbReference type="AlphaFoldDB" id="A0A6B0VTM0"/>
<dbReference type="RefSeq" id="WP_160067368.1">
    <property type="nucleotide sequence ID" value="NZ_WUYX01000070.1"/>
</dbReference>
<dbReference type="FunFam" id="2.60.40.420:FF:000093">
    <property type="entry name" value="Copper-containing nitrite reductase"/>
    <property type="match status" value="1"/>
</dbReference>
<keyword evidence="6" id="KW-0677">Repeat</keyword>
<keyword evidence="14" id="KW-1185">Reference proteome</keyword>
<accession>A0A6B0VTM0</accession>
<proteinExistence type="predicted"/>
<evidence type="ECO:0000256" key="7">
    <source>
        <dbReference type="ARBA" id="ARBA00023002"/>
    </source>
</evidence>
<feature type="binding site" description="type 1 copper site" evidence="10">
    <location>
        <position position="170"/>
    </location>
    <ligand>
        <name>Cu cation</name>
        <dbReference type="ChEBI" id="CHEBI:23378"/>
        <label>1</label>
    </ligand>
</feature>
<dbReference type="InterPro" id="IPR011707">
    <property type="entry name" value="Cu-oxidase-like_N"/>
</dbReference>
<dbReference type="GO" id="GO:0050421">
    <property type="term" value="F:nitrite reductase (NO-forming) activity"/>
    <property type="evidence" value="ECO:0007669"/>
    <property type="project" value="UniProtKB-EC"/>
</dbReference>
<comment type="catalytic activity">
    <reaction evidence="9">
        <text>nitric oxide + Fe(III)-[cytochrome c] + H2O = Fe(II)-[cytochrome c] + nitrite + 2 H(+)</text>
        <dbReference type="Rhea" id="RHEA:15233"/>
        <dbReference type="Rhea" id="RHEA-COMP:10350"/>
        <dbReference type="Rhea" id="RHEA-COMP:14399"/>
        <dbReference type="ChEBI" id="CHEBI:15377"/>
        <dbReference type="ChEBI" id="CHEBI:15378"/>
        <dbReference type="ChEBI" id="CHEBI:16301"/>
        <dbReference type="ChEBI" id="CHEBI:16480"/>
        <dbReference type="ChEBI" id="CHEBI:29033"/>
        <dbReference type="ChEBI" id="CHEBI:29034"/>
        <dbReference type="EC" id="1.7.2.1"/>
    </reaction>
</comment>
<dbReference type="EMBL" id="WUYX01000070">
    <property type="protein sequence ID" value="MXV64236.1"/>
    <property type="molecule type" value="Genomic_DNA"/>
</dbReference>
<evidence type="ECO:0000256" key="5">
    <source>
        <dbReference type="ARBA" id="ARBA00022723"/>
    </source>
</evidence>
<keyword evidence="7 13" id="KW-0560">Oxidoreductase</keyword>
<comment type="caution">
    <text evidence="13">The sequence shown here is derived from an EMBL/GenBank/DDBJ whole genome shotgun (WGS) entry which is preliminary data.</text>
</comment>
<evidence type="ECO:0000256" key="6">
    <source>
        <dbReference type="ARBA" id="ARBA00022737"/>
    </source>
</evidence>
<evidence type="ECO:0000256" key="8">
    <source>
        <dbReference type="ARBA" id="ARBA00023008"/>
    </source>
</evidence>
<dbReference type="EC" id="1.7.2.1" evidence="3"/>
<evidence type="ECO:0000313" key="14">
    <source>
        <dbReference type="Proteomes" id="UP000434101"/>
    </source>
</evidence>
<feature type="binding site" description="type 1 copper site" evidence="10">
    <location>
        <position position="157"/>
    </location>
    <ligand>
        <name>Cu cation</name>
        <dbReference type="ChEBI" id="CHEBI:23378"/>
        <label>1</label>
    </ligand>
</feature>
<dbReference type="GO" id="GO:0005507">
    <property type="term" value="F:copper ion binding"/>
    <property type="evidence" value="ECO:0007669"/>
    <property type="project" value="InterPro"/>
</dbReference>
<dbReference type="NCBIfam" id="TIGR02376">
    <property type="entry name" value="Cu_nitrite_red"/>
    <property type="match status" value="1"/>
</dbReference>
<feature type="binding site" description="type 1 copper site" evidence="10">
    <location>
        <position position="316"/>
    </location>
    <ligand>
        <name>Cu cation</name>
        <dbReference type="ChEBI" id="CHEBI:23378"/>
        <label>1</label>
    </ligand>
</feature>
<dbReference type="PRINTS" id="PR00695">
    <property type="entry name" value="CUNO2RDTASE"/>
</dbReference>
<keyword evidence="5 10" id="KW-0479">Metal-binding</keyword>
<evidence type="ECO:0000256" key="4">
    <source>
        <dbReference type="ARBA" id="ARBA00017290"/>
    </source>
</evidence>
<comment type="cofactor">
    <cofactor evidence="1 10">
        <name>Cu(+)</name>
        <dbReference type="ChEBI" id="CHEBI:49552"/>
    </cofactor>
</comment>
<evidence type="ECO:0000259" key="12">
    <source>
        <dbReference type="Pfam" id="PF07732"/>
    </source>
</evidence>
<sequence>MIQTLGTVGALGAVAGCTAVSQDDDEDEGRPAEETDVDSIAADPTDLPDPIDRDEPEHHELEIQTEELVAEIEDGVTHRFMTFDGQIPGPFVRARVGDTVHLTFDVPDDLNADVHNIDFHAVYGPGGGAADTTIAPGEGPVEIEFRLEYPGAFYYHCAPGQHDYHISTGMFGTILVEPEDGLPEVDRELYLGQHELYTDMEVGEEGHHNFDFDAAADENPTYVLFNGEVGTFTEGGDQGRIHAETDETVRVYWCNAGPNLMSGPHPIGNVWARWYDYGDIESEPVRNVEGAALPAGTTGVGEMELPVPGPVKLVDHALSRTVRKGLLAEVEVEGEEDTDIYNPDP</sequence>
<evidence type="ECO:0000256" key="11">
    <source>
        <dbReference type="SAM" id="MobiDB-lite"/>
    </source>
</evidence>
<evidence type="ECO:0000256" key="2">
    <source>
        <dbReference type="ARBA" id="ARBA00011233"/>
    </source>
</evidence>
<dbReference type="Gene3D" id="2.60.40.420">
    <property type="entry name" value="Cupredoxins - blue copper proteins"/>
    <property type="match status" value="2"/>
</dbReference>
<feature type="region of interest" description="Disordered" evidence="11">
    <location>
        <begin position="19"/>
        <end position="54"/>
    </location>
</feature>
<comment type="cofactor">
    <cofactor evidence="10">
        <name>Cu(2+)</name>
        <dbReference type="ChEBI" id="CHEBI:29036"/>
    </cofactor>
</comment>
<name>A0A6B0VTM0_9EURY</name>
<organism evidence="13 14">
    <name type="scientific">Natronorubrum halalkaliphilum</name>
    <dbReference type="NCBI Taxonomy" id="2691917"/>
    <lineage>
        <taxon>Archaea</taxon>
        <taxon>Methanobacteriati</taxon>
        <taxon>Methanobacteriota</taxon>
        <taxon>Stenosarchaea group</taxon>
        <taxon>Halobacteria</taxon>
        <taxon>Halobacteriales</taxon>
        <taxon>Natrialbaceae</taxon>
        <taxon>Natronorubrum</taxon>
    </lineage>
</organism>
<feature type="binding site" description="type 1 copper site" evidence="10">
    <location>
        <position position="120"/>
    </location>
    <ligand>
        <name>Cu cation</name>
        <dbReference type="ChEBI" id="CHEBI:23378"/>
        <label>1</label>
    </ligand>
</feature>
<protein>
    <recommendedName>
        <fullName evidence="4">Copper-containing nitrite reductase</fullName>
        <ecNumber evidence="3">1.7.2.1</ecNumber>
    </recommendedName>
</protein>
<dbReference type="InterPro" id="IPR001287">
    <property type="entry name" value="NO2-reductase_Cu"/>
</dbReference>